<name>A0AAV5FML8_ELECO</name>
<dbReference type="EC" id="2.7.11.1" evidence="2"/>
<evidence type="ECO:0000256" key="6">
    <source>
        <dbReference type="ARBA" id="ARBA00022777"/>
    </source>
</evidence>
<organism evidence="13 14">
    <name type="scientific">Eleusine coracana subsp. coracana</name>
    <dbReference type="NCBI Taxonomy" id="191504"/>
    <lineage>
        <taxon>Eukaryota</taxon>
        <taxon>Viridiplantae</taxon>
        <taxon>Streptophyta</taxon>
        <taxon>Embryophyta</taxon>
        <taxon>Tracheophyta</taxon>
        <taxon>Spermatophyta</taxon>
        <taxon>Magnoliopsida</taxon>
        <taxon>Liliopsida</taxon>
        <taxon>Poales</taxon>
        <taxon>Poaceae</taxon>
        <taxon>PACMAD clade</taxon>
        <taxon>Chloridoideae</taxon>
        <taxon>Cynodonteae</taxon>
        <taxon>Eleusininae</taxon>
        <taxon>Eleusine</taxon>
    </lineage>
</organism>
<evidence type="ECO:0000256" key="11">
    <source>
        <dbReference type="SAM" id="MobiDB-lite"/>
    </source>
</evidence>
<dbReference type="InterPro" id="IPR008271">
    <property type="entry name" value="Ser/Thr_kinase_AS"/>
</dbReference>
<dbReference type="Gene3D" id="3.30.200.20">
    <property type="entry name" value="Phosphorylase Kinase, domain 1"/>
    <property type="match status" value="1"/>
</dbReference>
<evidence type="ECO:0000259" key="12">
    <source>
        <dbReference type="PROSITE" id="PS50011"/>
    </source>
</evidence>
<dbReference type="SMART" id="SM00220">
    <property type="entry name" value="S_TKc"/>
    <property type="match status" value="1"/>
</dbReference>
<feature type="region of interest" description="Disordered" evidence="11">
    <location>
        <begin position="1"/>
        <end position="76"/>
    </location>
</feature>
<keyword evidence="10" id="KW-0175">Coiled coil</keyword>
<dbReference type="InterPro" id="IPR011009">
    <property type="entry name" value="Kinase-like_dom_sf"/>
</dbReference>
<dbReference type="SUPFAM" id="SSF56112">
    <property type="entry name" value="Protein kinase-like (PK-like)"/>
    <property type="match status" value="1"/>
</dbReference>
<comment type="similarity">
    <text evidence="1">Belongs to the protein kinase superfamily. AGC Ser/Thr protein kinase family.</text>
</comment>
<comment type="caution">
    <text evidence="13">The sequence shown here is derived from an EMBL/GenBank/DDBJ whole genome shotgun (WGS) entry which is preliminary data.</text>
</comment>
<comment type="catalytic activity">
    <reaction evidence="8">
        <text>L-threonyl-[protein] + ATP = O-phospho-L-threonyl-[protein] + ADP + H(+)</text>
        <dbReference type="Rhea" id="RHEA:46608"/>
        <dbReference type="Rhea" id="RHEA-COMP:11060"/>
        <dbReference type="Rhea" id="RHEA-COMP:11605"/>
        <dbReference type="ChEBI" id="CHEBI:15378"/>
        <dbReference type="ChEBI" id="CHEBI:30013"/>
        <dbReference type="ChEBI" id="CHEBI:30616"/>
        <dbReference type="ChEBI" id="CHEBI:61977"/>
        <dbReference type="ChEBI" id="CHEBI:456216"/>
        <dbReference type="EC" id="2.7.11.1"/>
    </reaction>
</comment>
<dbReference type="FunFam" id="1.10.510.10:FF:000020">
    <property type="entry name" value="serine/threonine-protein kinase D6PK-like"/>
    <property type="match status" value="1"/>
</dbReference>
<evidence type="ECO:0000313" key="14">
    <source>
        <dbReference type="Proteomes" id="UP001054889"/>
    </source>
</evidence>
<accession>A0AAV5FML8</accession>
<protein>
    <recommendedName>
        <fullName evidence="2">non-specific serine/threonine protein kinase</fullName>
        <ecNumber evidence="2">2.7.11.1</ecNumber>
    </recommendedName>
</protein>
<evidence type="ECO:0000256" key="2">
    <source>
        <dbReference type="ARBA" id="ARBA00012513"/>
    </source>
</evidence>
<evidence type="ECO:0000256" key="3">
    <source>
        <dbReference type="ARBA" id="ARBA00022527"/>
    </source>
</evidence>
<evidence type="ECO:0000256" key="9">
    <source>
        <dbReference type="ARBA" id="ARBA00048679"/>
    </source>
</evidence>
<reference evidence="13" key="1">
    <citation type="journal article" date="2018" name="DNA Res.">
        <title>Multiple hybrid de novo genome assembly of finger millet, an orphan allotetraploid crop.</title>
        <authorList>
            <person name="Hatakeyama M."/>
            <person name="Aluri S."/>
            <person name="Balachadran M.T."/>
            <person name="Sivarajan S.R."/>
            <person name="Patrignani A."/>
            <person name="Gruter S."/>
            <person name="Poveda L."/>
            <person name="Shimizu-Inatsugi R."/>
            <person name="Baeten J."/>
            <person name="Francoijs K.J."/>
            <person name="Nataraja K.N."/>
            <person name="Reddy Y.A.N."/>
            <person name="Phadnis S."/>
            <person name="Ravikumar R.L."/>
            <person name="Schlapbach R."/>
            <person name="Sreeman S.M."/>
            <person name="Shimizu K.K."/>
        </authorList>
    </citation>
    <scope>NUCLEOTIDE SEQUENCE</scope>
</reference>
<dbReference type="FunFam" id="1.10.510.10:FF:000294">
    <property type="entry name" value="Serine/threonine-protein kinase OXI1"/>
    <property type="match status" value="1"/>
</dbReference>
<dbReference type="EMBL" id="BQKI01000088">
    <property type="protein sequence ID" value="GJN35506.1"/>
    <property type="molecule type" value="Genomic_DNA"/>
</dbReference>
<evidence type="ECO:0000313" key="13">
    <source>
        <dbReference type="EMBL" id="GJN35506.1"/>
    </source>
</evidence>
<evidence type="ECO:0000256" key="1">
    <source>
        <dbReference type="ARBA" id="ARBA00009903"/>
    </source>
</evidence>
<feature type="compositionally biased region" description="Low complexity" evidence="11">
    <location>
        <begin position="1"/>
        <end position="16"/>
    </location>
</feature>
<evidence type="ECO:0000256" key="10">
    <source>
        <dbReference type="SAM" id="Coils"/>
    </source>
</evidence>
<keyword evidence="3" id="KW-0723">Serine/threonine-protein kinase</keyword>
<proteinExistence type="inferred from homology"/>
<comment type="catalytic activity">
    <reaction evidence="9">
        <text>L-seryl-[protein] + ATP = O-phospho-L-seryl-[protein] + ADP + H(+)</text>
        <dbReference type="Rhea" id="RHEA:17989"/>
        <dbReference type="Rhea" id="RHEA-COMP:9863"/>
        <dbReference type="Rhea" id="RHEA-COMP:11604"/>
        <dbReference type="ChEBI" id="CHEBI:15378"/>
        <dbReference type="ChEBI" id="CHEBI:29999"/>
        <dbReference type="ChEBI" id="CHEBI:30616"/>
        <dbReference type="ChEBI" id="CHEBI:83421"/>
        <dbReference type="ChEBI" id="CHEBI:456216"/>
        <dbReference type="EC" id="2.7.11.1"/>
    </reaction>
</comment>
<keyword evidence="7" id="KW-0067">ATP-binding</keyword>
<dbReference type="Pfam" id="PF00069">
    <property type="entry name" value="Pkinase"/>
    <property type="match status" value="2"/>
</dbReference>
<feature type="compositionally biased region" description="Low complexity" evidence="11">
    <location>
        <begin position="33"/>
        <end position="57"/>
    </location>
</feature>
<dbReference type="GO" id="GO:0005524">
    <property type="term" value="F:ATP binding"/>
    <property type="evidence" value="ECO:0007669"/>
    <property type="project" value="UniProtKB-KW"/>
</dbReference>
<feature type="domain" description="Protein kinase" evidence="12">
    <location>
        <begin position="98"/>
        <end position="412"/>
    </location>
</feature>
<dbReference type="Gene3D" id="1.10.510.10">
    <property type="entry name" value="Transferase(Phosphotransferase) domain 1"/>
    <property type="match status" value="2"/>
</dbReference>
<sequence length="473" mass="50408">MVAAVHPASATPPAAAEESDVETEASSTCAPNSSLSSGSSTSSLSRLSFDCSALSSSSPPPPPAPPSSSPRPHRSSDPAWAAILAASKTSAPLGPKDFKLIRRIGGGDIGTVYLCRLLTPTNHLFAMKVVDRRLAAAKRKLHRAAAEARVLQRLDHPFLPTLYACFDAGPRFACAVTEFCPGGDLHALRHRVTARPGRRAFSAAAARFYAAEVLLALEYLHMLGIVYRDLKPENVLVRDDGHVMLTDFDLALESTSHPSSLLLLNDDEPDTASANCFSFTRRRRRKATSAPGSRTPPPCFVVEARSRSFVGTHEYVAPEVAAGGTHGAAVDWWALGVFLYELLYGRTPFAGADNEATLRNVVRAPLAFPSSTCGGPLDAAARDLVAALLVKDPEKRLGARRGAAEVKAHPFFDGVNFALMREATPPVVPGNAAKAKVDAARRSLSCKAVTAKVDGVRRSQSCKARDAGFDLFF</sequence>
<feature type="compositionally biased region" description="Pro residues" evidence="11">
    <location>
        <begin position="58"/>
        <end position="69"/>
    </location>
</feature>
<keyword evidence="5" id="KW-0547">Nucleotide-binding</keyword>
<dbReference type="Proteomes" id="UP001054889">
    <property type="component" value="Unassembled WGS sequence"/>
</dbReference>
<dbReference type="PROSITE" id="PS00108">
    <property type="entry name" value="PROTEIN_KINASE_ST"/>
    <property type="match status" value="1"/>
</dbReference>
<feature type="coiled-coil region" evidence="10">
    <location>
        <begin position="127"/>
        <end position="154"/>
    </location>
</feature>
<evidence type="ECO:0000256" key="5">
    <source>
        <dbReference type="ARBA" id="ARBA00022741"/>
    </source>
</evidence>
<dbReference type="PANTHER" id="PTHR45637">
    <property type="entry name" value="FLIPPASE KINASE 1-RELATED"/>
    <property type="match status" value="1"/>
</dbReference>
<dbReference type="PROSITE" id="PS50011">
    <property type="entry name" value="PROTEIN_KINASE_DOM"/>
    <property type="match status" value="1"/>
</dbReference>
<dbReference type="GO" id="GO:0004674">
    <property type="term" value="F:protein serine/threonine kinase activity"/>
    <property type="evidence" value="ECO:0007669"/>
    <property type="project" value="UniProtKB-KW"/>
</dbReference>
<keyword evidence="6" id="KW-0418">Kinase</keyword>
<dbReference type="AlphaFoldDB" id="A0AAV5FML8"/>
<dbReference type="InterPro" id="IPR000719">
    <property type="entry name" value="Prot_kinase_dom"/>
</dbReference>
<keyword evidence="14" id="KW-1185">Reference proteome</keyword>
<evidence type="ECO:0000256" key="8">
    <source>
        <dbReference type="ARBA" id="ARBA00047899"/>
    </source>
</evidence>
<reference evidence="13" key="2">
    <citation type="submission" date="2021-12" db="EMBL/GenBank/DDBJ databases">
        <title>Resequencing data analysis of finger millet.</title>
        <authorList>
            <person name="Hatakeyama M."/>
            <person name="Aluri S."/>
            <person name="Balachadran M.T."/>
            <person name="Sivarajan S.R."/>
            <person name="Poveda L."/>
            <person name="Shimizu-Inatsugi R."/>
            <person name="Schlapbach R."/>
            <person name="Sreeman S.M."/>
            <person name="Shimizu K.K."/>
        </authorList>
    </citation>
    <scope>NUCLEOTIDE SEQUENCE</scope>
</reference>
<evidence type="ECO:0000256" key="4">
    <source>
        <dbReference type="ARBA" id="ARBA00022679"/>
    </source>
</evidence>
<keyword evidence="4" id="KW-0808">Transferase</keyword>
<gene>
    <name evidence="13" type="primary">gb24289</name>
    <name evidence="13" type="ORF">PR202_gb24289</name>
</gene>
<evidence type="ECO:0000256" key="7">
    <source>
        <dbReference type="ARBA" id="ARBA00022840"/>
    </source>
</evidence>